<keyword evidence="8" id="KW-0539">Nucleus</keyword>
<organism evidence="12 13">
    <name type="scientific">Ceratosolen solmsi marchali</name>
    <dbReference type="NCBI Taxonomy" id="326594"/>
    <lineage>
        <taxon>Eukaryota</taxon>
        <taxon>Metazoa</taxon>
        <taxon>Ecdysozoa</taxon>
        <taxon>Arthropoda</taxon>
        <taxon>Hexapoda</taxon>
        <taxon>Insecta</taxon>
        <taxon>Pterygota</taxon>
        <taxon>Neoptera</taxon>
        <taxon>Endopterygota</taxon>
        <taxon>Hymenoptera</taxon>
        <taxon>Apocrita</taxon>
        <taxon>Proctotrupomorpha</taxon>
        <taxon>Chalcidoidea</taxon>
        <taxon>Agaonidae</taxon>
        <taxon>Agaoninae</taxon>
        <taxon>Ceratosolen</taxon>
    </lineage>
</organism>
<comment type="subcellular location">
    <subcellularLocation>
        <location evidence="1">Nucleus</location>
    </subcellularLocation>
</comment>
<feature type="domain" description="C2H2-type" evidence="11">
    <location>
        <begin position="702"/>
        <end position="731"/>
    </location>
</feature>
<dbReference type="SMART" id="SM00355">
    <property type="entry name" value="ZnF_C2H2"/>
    <property type="match status" value="12"/>
</dbReference>
<dbReference type="InterPro" id="IPR013087">
    <property type="entry name" value="Znf_C2H2_type"/>
</dbReference>
<feature type="compositionally biased region" description="Basic and acidic residues" evidence="10">
    <location>
        <begin position="563"/>
        <end position="575"/>
    </location>
</feature>
<evidence type="ECO:0000256" key="4">
    <source>
        <dbReference type="ARBA" id="ARBA00022771"/>
    </source>
</evidence>
<gene>
    <name evidence="13" type="primary">LOC105364031</name>
</gene>
<dbReference type="GO" id="GO:0005634">
    <property type="term" value="C:nucleus"/>
    <property type="evidence" value="ECO:0007669"/>
    <property type="project" value="UniProtKB-SubCell"/>
</dbReference>
<keyword evidence="5" id="KW-0862">Zinc</keyword>
<dbReference type="PROSITE" id="PS00028">
    <property type="entry name" value="ZINC_FINGER_C2H2_1"/>
    <property type="match status" value="6"/>
</dbReference>
<name>A0AAJ7DXM1_9HYME</name>
<evidence type="ECO:0000256" key="6">
    <source>
        <dbReference type="ARBA" id="ARBA00023015"/>
    </source>
</evidence>
<dbReference type="PROSITE" id="PS50157">
    <property type="entry name" value="ZINC_FINGER_C2H2_2"/>
    <property type="match status" value="3"/>
</dbReference>
<dbReference type="GeneID" id="105364031"/>
<keyword evidence="4 9" id="KW-0863">Zinc-finger</keyword>
<evidence type="ECO:0000256" key="8">
    <source>
        <dbReference type="ARBA" id="ARBA00023242"/>
    </source>
</evidence>
<keyword evidence="2" id="KW-0479">Metal-binding</keyword>
<dbReference type="AlphaFoldDB" id="A0AAJ7DXM1"/>
<dbReference type="InterPro" id="IPR050636">
    <property type="entry name" value="C2H2-ZF_domain-containing"/>
</dbReference>
<evidence type="ECO:0000313" key="13">
    <source>
        <dbReference type="RefSeq" id="XP_011500174.1"/>
    </source>
</evidence>
<dbReference type="GO" id="GO:0008270">
    <property type="term" value="F:zinc ion binding"/>
    <property type="evidence" value="ECO:0007669"/>
    <property type="project" value="UniProtKB-KW"/>
</dbReference>
<feature type="region of interest" description="Disordered" evidence="10">
    <location>
        <begin position="142"/>
        <end position="162"/>
    </location>
</feature>
<evidence type="ECO:0000313" key="12">
    <source>
        <dbReference type="Proteomes" id="UP000695007"/>
    </source>
</evidence>
<dbReference type="PANTHER" id="PTHR47772:SF13">
    <property type="entry name" value="GASTRULA ZINC FINGER PROTEIN XLCGF49.1-LIKE-RELATED"/>
    <property type="match status" value="1"/>
</dbReference>
<evidence type="ECO:0000256" key="5">
    <source>
        <dbReference type="ARBA" id="ARBA00022833"/>
    </source>
</evidence>
<keyword evidence="6" id="KW-0805">Transcription regulation</keyword>
<evidence type="ECO:0000256" key="7">
    <source>
        <dbReference type="ARBA" id="ARBA00023163"/>
    </source>
</evidence>
<dbReference type="KEGG" id="csol:105364031"/>
<evidence type="ECO:0000256" key="1">
    <source>
        <dbReference type="ARBA" id="ARBA00004123"/>
    </source>
</evidence>
<feature type="domain" description="C2H2-type" evidence="11">
    <location>
        <begin position="873"/>
        <end position="896"/>
    </location>
</feature>
<evidence type="ECO:0000256" key="3">
    <source>
        <dbReference type="ARBA" id="ARBA00022737"/>
    </source>
</evidence>
<proteinExistence type="predicted"/>
<accession>A0AAJ7DXM1</accession>
<feature type="region of interest" description="Disordered" evidence="10">
    <location>
        <begin position="551"/>
        <end position="589"/>
    </location>
</feature>
<protein>
    <submittedName>
        <fullName evidence="13">Uncharacterized protein LOC105364031</fullName>
    </submittedName>
</protein>
<feature type="domain" description="C2H2-type" evidence="11">
    <location>
        <begin position="186"/>
        <end position="209"/>
    </location>
</feature>
<keyword evidence="12" id="KW-1185">Reference proteome</keyword>
<reference evidence="13" key="1">
    <citation type="submission" date="2025-08" db="UniProtKB">
        <authorList>
            <consortium name="RefSeq"/>
        </authorList>
    </citation>
    <scope>IDENTIFICATION</scope>
</reference>
<keyword evidence="7" id="KW-0804">Transcription</keyword>
<evidence type="ECO:0000256" key="10">
    <source>
        <dbReference type="SAM" id="MobiDB-lite"/>
    </source>
</evidence>
<dbReference type="RefSeq" id="XP_011500174.1">
    <property type="nucleotide sequence ID" value="XM_011501872.1"/>
</dbReference>
<evidence type="ECO:0000256" key="9">
    <source>
        <dbReference type="PROSITE-ProRule" id="PRU00042"/>
    </source>
</evidence>
<evidence type="ECO:0000259" key="11">
    <source>
        <dbReference type="PROSITE" id="PS50157"/>
    </source>
</evidence>
<keyword evidence="3" id="KW-0677">Repeat</keyword>
<dbReference type="Proteomes" id="UP000695007">
    <property type="component" value="Unplaced"/>
</dbReference>
<feature type="compositionally biased region" description="Low complexity" evidence="10">
    <location>
        <begin position="148"/>
        <end position="158"/>
    </location>
</feature>
<sequence>MMEEDRSAAEEPGGGLQLAIATTFSVAQTGEFVIKQEPQEIGPEMIATDGMDEHESHDFSGVDEQLPQVFPQVSDVVMQRAVSPPTYDDPSERKIEELILYYKCKYQLKDVTVELESCDKIWETLQLIKNISSNENSYHQFNLPKNLSSSQPKSSGPSIMYKPTLGNSNKALPDFRFSVKSKKKLYYCITCGKEFIDSVHLRHHAIEDHGVYVHPKRVYSKPKIDARSIPVNSDANKTTCIKEMESENIVPIASPSMHPVQITQSAQIPDIEKTENCSNSDLKLGDFLKLNGKEKIKCILCKRICTDIVYHMKGYHKVGCIRSIIAQCEKIIDNPVSSDIPNEEKKTESFFDPSEIDINETLAVAVKKRKRNTPRWTIQKKRCKLVDVTTRTTNVKGPFKCNVCLGYYKSIKSFGFHKRLHRKRGETPENFDPSKCRFLNSPFHMAKESIKSQNTLSNYITIEKDNDKSQIQNDHLNFPDGMDIDVNNTGNSEQTSCECGRSFRNYHTLYLHKVKCKGPDIKNDKSHSQNANDTDSGIGISIKIKKNKNDSYEVVPRNTQIEEAYKDSRSSKDSDASSNDSGMVSIDYNSQKMDSTELAKYSKSHSILRIQVAEDDEEVDIEDDNSDRSNLNEDNDLTAIVSSLHNTSETMISDSTEGKIAQENETDIIRSAKRNNVVPSLTYLCKQVLAKVKHEEEKLSSYKCQSCLLQFKDKSELIEHALKMKHNVKSHCPCGKKFKNLKYFNIHVRRYHPLLLKCSYCMTNFDRVEKFIEHNCLVTEGKSFIEPIIQTQCMKCKMLLDLGEQFDKHMKTHNVEAANYYQCFKCELKFDNSHQRRSHFSKEHGFSLCRVCGKLMHIDYLLKHEAYHDGLGYPCHLCKKAFTQKTLLKKHIQGTHDPLVNEIVKCIVCSKNMKLRYLRKHMSFHLHTEICRKCNKCYRTDEQKNLEDHVALDHPNDYPILKCDICNMSFLSDKRYEEHCHEGTCNSKTTNGISTLVQNTTIN</sequence>
<dbReference type="Gene3D" id="3.30.160.60">
    <property type="entry name" value="Classic Zinc Finger"/>
    <property type="match status" value="1"/>
</dbReference>
<dbReference type="PANTHER" id="PTHR47772">
    <property type="entry name" value="ZINC FINGER PROTEIN 200"/>
    <property type="match status" value="1"/>
</dbReference>
<evidence type="ECO:0000256" key="2">
    <source>
        <dbReference type="ARBA" id="ARBA00022723"/>
    </source>
</evidence>